<dbReference type="AlphaFoldDB" id="A0A5M9MXT4"/>
<dbReference type="GO" id="GO:0007265">
    <property type="term" value="P:Ras protein signal transduction"/>
    <property type="evidence" value="ECO:0007669"/>
    <property type="project" value="TreeGrafter"/>
</dbReference>
<dbReference type="GeneID" id="54326167"/>
<dbReference type="InterPro" id="IPR023578">
    <property type="entry name" value="Ras_GEF_dom_sf"/>
</dbReference>
<dbReference type="InterPro" id="IPR008937">
    <property type="entry name" value="Ras-like_GEF"/>
</dbReference>
<dbReference type="PANTHER" id="PTHR23113">
    <property type="entry name" value="GUANINE NUCLEOTIDE EXCHANGE FACTOR"/>
    <property type="match status" value="1"/>
</dbReference>
<evidence type="ECO:0000256" key="2">
    <source>
        <dbReference type="PROSITE-ProRule" id="PRU00168"/>
    </source>
</evidence>
<dbReference type="Pfam" id="PF00618">
    <property type="entry name" value="RasGEF_N"/>
    <property type="match status" value="1"/>
</dbReference>
<sequence>MEEPPTCPSEDRTSQISLLTSDDAPWYVSLDHEDEIEYDIAENQHTLKCGTLVGLVEQLTRHDRLDASFNETFLTTFQTFVSASELFEMLIKRFNIEPPAELDESEHERWKKQKQQTIRLRVVNILKNWFERFWMEPNDEETRNFLQNAHDLISDSPTIMAMPSSLQLLAIVEQRLQGHGSIKRLVRTPTASAPLPIIPRSMKKLKLLDIDPVECARQLTIVESGLYRRIRPAECLNKRWKKKSPENPEPVTGVNATILHSNKLANWVGETILNQTTVKKRVTMIKYFVSVADQCRTFNNYATLMSIISGLGQTPVYRLRSTWRQVSKHVLATLEELRQLLESSKNFAKYREILCGTTSPCVPFLGIYLSDLTFIEDGIPNTTSSGMINFTKRRKTAKVIQEIQQYQTVPYALQPVPELQDYIICNIQAAKDVHEMYNRSLEIEPTENGEEDILGSPAVNHMSSVVIASLILRYYISNRTKEQMQRELESLMQVNCEEHTAHFRERLLSSVHSQQKVANSSLDTFLDYISGPTVQGQFIRAPDPALRPEAYDRDCRPSS</sequence>
<dbReference type="Pfam" id="PF00617">
    <property type="entry name" value="RasGEF"/>
    <property type="match status" value="1"/>
</dbReference>
<dbReference type="InterPro" id="IPR019804">
    <property type="entry name" value="Ras_G-nucl-exch_fac_CS"/>
</dbReference>
<dbReference type="Gene3D" id="1.20.870.10">
    <property type="entry name" value="Son of sevenless (SoS) protein Chain: S domain 1"/>
    <property type="match status" value="1"/>
</dbReference>
<name>A0A5M9MXT4_9EURO</name>
<comment type="caution">
    <text evidence="5">The sequence shown here is derived from an EMBL/GenBank/DDBJ whole genome shotgun (WGS) entry which is preliminary data.</text>
</comment>
<reference evidence="5 6" key="1">
    <citation type="submission" date="2019-08" db="EMBL/GenBank/DDBJ databases">
        <title>The genome sequence of a newly discovered highly antifungal drug resistant Aspergillus species, Aspergillus tanneri NIH 1004.</title>
        <authorList>
            <person name="Mounaud S."/>
            <person name="Singh I."/>
            <person name="Joardar V."/>
            <person name="Pakala S."/>
            <person name="Pakala S."/>
            <person name="Venepally P."/>
            <person name="Chung J.K."/>
            <person name="Losada L."/>
            <person name="Nierman W.C."/>
        </authorList>
    </citation>
    <scope>NUCLEOTIDE SEQUENCE [LARGE SCALE GENOMIC DNA]</scope>
    <source>
        <strain evidence="5 6">NIH1004</strain>
    </source>
</reference>
<evidence type="ECO:0000313" key="6">
    <source>
        <dbReference type="Proteomes" id="UP000324241"/>
    </source>
</evidence>
<proteinExistence type="predicted"/>
<dbReference type="InterPro" id="IPR001895">
    <property type="entry name" value="RASGEF_cat_dom"/>
</dbReference>
<dbReference type="PANTHER" id="PTHR23113:SF368">
    <property type="entry name" value="CELL DIVISION CONTROL PROTEIN 25"/>
    <property type="match status" value="1"/>
</dbReference>
<dbReference type="VEuPathDB" id="FungiDB:EYZ11_007629"/>
<evidence type="ECO:0000256" key="1">
    <source>
        <dbReference type="ARBA" id="ARBA00022658"/>
    </source>
</evidence>
<dbReference type="CDD" id="cd06224">
    <property type="entry name" value="REM"/>
    <property type="match status" value="1"/>
</dbReference>
<evidence type="ECO:0000313" key="5">
    <source>
        <dbReference type="EMBL" id="KAA8650776.1"/>
    </source>
</evidence>
<evidence type="ECO:0000259" key="3">
    <source>
        <dbReference type="PROSITE" id="PS50009"/>
    </source>
</evidence>
<dbReference type="CDD" id="cd00155">
    <property type="entry name" value="RasGEF"/>
    <property type="match status" value="1"/>
</dbReference>
<dbReference type="GO" id="GO:0005085">
    <property type="term" value="F:guanyl-nucleotide exchange factor activity"/>
    <property type="evidence" value="ECO:0007669"/>
    <property type="project" value="UniProtKB-KW"/>
</dbReference>
<dbReference type="GO" id="GO:0005886">
    <property type="term" value="C:plasma membrane"/>
    <property type="evidence" value="ECO:0007669"/>
    <property type="project" value="TreeGrafter"/>
</dbReference>
<evidence type="ECO:0008006" key="7">
    <source>
        <dbReference type="Google" id="ProtNLM"/>
    </source>
</evidence>
<keyword evidence="1 2" id="KW-0344">Guanine-nucleotide releasing factor</keyword>
<evidence type="ECO:0000259" key="4">
    <source>
        <dbReference type="PROSITE" id="PS50212"/>
    </source>
</evidence>
<dbReference type="PROSITE" id="PS50212">
    <property type="entry name" value="RASGEF_NTER"/>
    <property type="match status" value="1"/>
</dbReference>
<accession>A0A5M9MXT4</accession>
<dbReference type="PROSITE" id="PS00720">
    <property type="entry name" value="RASGEF"/>
    <property type="match status" value="1"/>
</dbReference>
<organism evidence="5 6">
    <name type="scientific">Aspergillus tanneri</name>
    <dbReference type="NCBI Taxonomy" id="1220188"/>
    <lineage>
        <taxon>Eukaryota</taxon>
        <taxon>Fungi</taxon>
        <taxon>Dikarya</taxon>
        <taxon>Ascomycota</taxon>
        <taxon>Pezizomycotina</taxon>
        <taxon>Eurotiomycetes</taxon>
        <taxon>Eurotiomycetidae</taxon>
        <taxon>Eurotiales</taxon>
        <taxon>Aspergillaceae</taxon>
        <taxon>Aspergillus</taxon>
        <taxon>Aspergillus subgen. Circumdati</taxon>
    </lineage>
</organism>
<dbReference type="VEuPathDB" id="FungiDB:EYZ11_007616"/>
<dbReference type="SUPFAM" id="SSF48366">
    <property type="entry name" value="Ras GEF"/>
    <property type="match status" value="1"/>
</dbReference>
<dbReference type="PROSITE" id="PS50009">
    <property type="entry name" value="RASGEF_CAT"/>
    <property type="match status" value="1"/>
</dbReference>
<dbReference type="EMBL" id="QUQM01000001">
    <property type="protein sequence ID" value="KAA8650776.1"/>
    <property type="molecule type" value="Genomic_DNA"/>
</dbReference>
<dbReference type="OrthoDB" id="546434at2759"/>
<protein>
    <recommendedName>
        <fullName evidence="7">Guanine nucleotide exchange factor lte1</fullName>
    </recommendedName>
</protein>
<feature type="domain" description="N-terminal Ras-GEF" evidence="4">
    <location>
        <begin position="43"/>
        <end position="177"/>
    </location>
</feature>
<dbReference type="RefSeq" id="XP_033430137.1">
    <property type="nucleotide sequence ID" value="XM_033568142.1"/>
</dbReference>
<dbReference type="SMART" id="SM00147">
    <property type="entry name" value="RasGEF"/>
    <property type="match status" value="1"/>
</dbReference>
<dbReference type="Proteomes" id="UP000324241">
    <property type="component" value="Unassembled WGS sequence"/>
</dbReference>
<dbReference type="InterPro" id="IPR000651">
    <property type="entry name" value="Ras-like_Gua-exchang_fac_N"/>
</dbReference>
<gene>
    <name evidence="5" type="ORF">ATNIH1004_003465</name>
</gene>
<feature type="domain" description="Ras-GEF" evidence="3">
    <location>
        <begin position="211"/>
        <end position="446"/>
    </location>
</feature>
<dbReference type="Gene3D" id="1.10.840.10">
    <property type="entry name" value="Ras guanine-nucleotide exchange factors catalytic domain"/>
    <property type="match status" value="1"/>
</dbReference>
<dbReference type="InterPro" id="IPR036964">
    <property type="entry name" value="RASGEF_cat_dom_sf"/>
</dbReference>
<dbReference type="SMART" id="SM00229">
    <property type="entry name" value="RasGEFN"/>
    <property type="match status" value="1"/>
</dbReference>